<dbReference type="Pfam" id="PF02482">
    <property type="entry name" value="Ribosomal_S30AE"/>
    <property type="match status" value="1"/>
</dbReference>
<comment type="caution">
    <text evidence="1">The sequence shown here is derived from an EMBL/GenBank/DDBJ whole genome shotgun (WGS) entry which is preliminary data.</text>
</comment>
<dbReference type="InterPro" id="IPR003489">
    <property type="entry name" value="RHF/RaiA"/>
</dbReference>
<accession>A0A1G2EZJ6</accession>
<dbReference type="InterPro" id="IPR036567">
    <property type="entry name" value="RHF-like"/>
</dbReference>
<evidence type="ECO:0008006" key="3">
    <source>
        <dbReference type="Google" id="ProtNLM"/>
    </source>
</evidence>
<gene>
    <name evidence="1" type="ORF">A3J00_02625</name>
</gene>
<dbReference type="Gene3D" id="3.30.160.100">
    <property type="entry name" value="Ribosome hibernation promotion factor-like"/>
    <property type="match status" value="1"/>
</dbReference>
<protein>
    <recommendedName>
        <fullName evidence="3">Ribosomal subunit interface protein</fullName>
    </recommendedName>
</protein>
<proteinExistence type="predicted"/>
<sequence>MRVNLKTTNFDLTPSIEIVAEKKLVLPVKKLLVKIDPKSDVIFDIELGRTTKHHNKGKIWRAEAQISLPGLKNMLRAEALAESLAEAVSLVKNEITQEIKKHKEKTRIQG</sequence>
<dbReference type="Proteomes" id="UP000178428">
    <property type="component" value="Unassembled WGS sequence"/>
</dbReference>
<organism evidence="1 2">
    <name type="scientific">Candidatus Niyogibacteria bacterium RIFCSPLOWO2_02_FULL_45_13</name>
    <dbReference type="NCBI Taxonomy" id="1801725"/>
    <lineage>
        <taxon>Bacteria</taxon>
        <taxon>Candidatus Niyogiibacteriota</taxon>
    </lineage>
</organism>
<reference evidence="1 2" key="1">
    <citation type="journal article" date="2016" name="Nat. Commun.">
        <title>Thousands of microbial genomes shed light on interconnected biogeochemical processes in an aquifer system.</title>
        <authorList>
            <person name="Anantharaman K."/>
            <person name="Brown C.T."/>
            <person name="Hug L.A."/>
            <person name="Sharon I."/>
            <person name="Castelle C.J."/>
            <person name="Probst A.J."/>
            <person name="Thomas B.C."/>
            <person name="Singh A."/>
            <person name="Wilkins M.J."/>
            <person name="Karaoz U."/>
            <person name="Brodie E.L."/>
            <person name="Williams K.H."/>
            <person name="Hubbard S.S."/>
            <person name="Banfield J.F."/>
        </authorList>
    </citation>
    <scope>NUCLEOTIDE SEQUENCE [LARGE SCALE GENOMIC DNA]</scope>
</reference>
<dbReference type="SUPFAM" id="SSF69754">
    <property type="entry name" value="Ribosome binding protein Y (YfiA homologue)"/>
    <property type="match status" value="1"/>
</dbReference>
<dbReference type="AlphaFoldDB" id="A0A1G2EZJ6"/>
<evidence type="ECO:0000313" key="2">
    <source>
        <dbReference type="Proteomes" id="UP000178428"/>
    </source>
</evidence>
<name>A0A1G2EZJ6_9BACT</name>
<dbReference type="STRING" id="1801725.A3J00_02625"/>
<dbReference type="EMBL" id="MHMR01000016">
    <property type="protein sequence ID" value="OGZ30708.1"/>
    <property type="molecule type" value="Genomic_DNA"/>
</dbReference>
<evidence type="ECO:0000313" key="1">
    <source>
        <dbReference type="EMBL" id="OGZ30708.1"/>
    </source>
</evidence>